<dbReference type="AlphaFoldDB" id="A0A9P4YTX1"/>
<evidence type="ECO:0000256" key="2">
    <source>
        <dbReference type="ARBA" id="ARBA00010913"/>
    </source>
</evidence>
<dbReference type="EMBL" id="JAANYQ010000008">
    <property type="protein sequence ID" value="KAF4122745.1"/>
    <property type="molecule type" value="Genomic_DNA"/>
</dbReference>
<dbReference type="GeneID" id="55973275"/>
<evidence type="ECO:0000259" key="7">
    <source>
        <dbReference type="Pfam" id="PF01103"/>
    </source>
</evidence>
<comment type="similarity">
    <text evidence="2">Belongs to the SAM50/omp85 family.</text>
</comment>
<comment type="caution">
    <text evidence="8">The sequence shown here is derived from an EMBL/GenBank/DDBJ whole genome shotgun (WGS) entry which is preliminary data.</text>
</comment>
<dbReference type="PANTHER" id="PTHR12815:SF18">
    <property type="entry name" value="SORTING AND ASSEMBLY MACHINERY COMPONENT 50 HOMOLOG"/>
    <property type="match status" value="1"/>
</dbReference>
<keyword evidence="5" id="KW-0472">Membrane</keyword>
<feature type="region of interest" description="Disordered" evidence="6">
    <location>
        <begin position="1"/>
        <end position="49"/>
    </location>
</feature>
<dbReference type="InterPro" id="IPR039910">
    <property type="entry name" value="D15-like"/>
</dbReference>
<dbReference type="GO" id="GO:0005741">
    <property type="term" value="C:mitochondrial outer membrane"/>
    <property type="evidence" value="ECO:0007669"/>
    <property type="project" value="UniProtKB-SubCell"/>
</dbReference>
<dbReference type="Pfam" id="PF01103">
    <property type="entry name" value="Omp85"/>
    <property type="match status" value="1"/>
</dbReference>
<accession>A0A9P4YTX1</accession>
<evidence type="ECO:0000313" key="9">
    <source>
        <dbReference type="Proteomes" id="UP000749293"/>
    </source>
</evidence>
<evidence type="ECO:0000256" key="3">
    <source>
        <dbReference type="ARBA" id="ARBA00022452"/>
    </source>
</evidence>
<gene>
    <name evidence="8" type="ORF">GMORB2_7052</name>
</gene>
<dbReference type="OrthoDB" id="1724197at2759"/>
<dbReference type="PANTHER" id="PTHR12815">
    <property type="entry name" value="SORTING AND ASSEMBLY MACHINERY SAMM50 PROTEIN FAMILY MEMBER"/>
    <property type="match status" value="1"/>
</dbReference>
<keyword evidence="9" id="KW-1185">Reference proteome</keyword>
<dbReference type="GO" id="GO:0045040">
    <property type="term" value="P:protein insertion into mitochondrial outer membrane"/>
    <property type="evidence" value="ECO:0007669"/>
    <property type="project" value="TreeGrafter"/>
</dbReference>
<evidence type="ECO:0000256" key="5">
    <source>
        <dbReference type="ARBA" id="ARBA00023136"/>
    </source>
</evidence>
<comment type="subcellular location">
    <subcellularLocation>
        <location evidence="1">Mitochondrion outer membrane</location>
        <topology evidence="1">Multi-pass membrane protein</topology>
    </subcellularLocation>
</comment>
<evidence type="ECO:0000256" key="4">
    <source>
        <dbReference type="ARBA" id="ARBA00022692"/>
    </source>
</evidence>
<name>A0A9P4YTX1_9HYPO</name>
<dbReference type="Gene3D" id="2.40.160.50">
    <property type="entry name" value="membrane protein fhac: a member of the omp85/tpsb transporter family"/>
    <property type="match status" value="1"/>
</dbReference>
<feature type="domain" description="Bacterial surface antigen (D15)" evidence="7">
    <location>
        <begin position="181"/>
        <end position="531"/>
    </location>
</feature>
<organism evidence="8 9">
    <name type="scientific">Geosmithia morbida</name>
    <dbReference type="NCBI Taxonomy" id="1094350"/>
    <lineage>
        <taxon>Eukaryota</taxon>
        <taxon>Fungi</taxon>
        <taxon>Dikarya</taxon>
        <taxon>Ascomycota</taxon>
        <taxon>Pezizomycotina</taxon>
        <taxon>Sordariomycetes</taxon>
        <taxon>Hypocreomycetidae</taxon>
        <taxon>Hypocreales</taxon>
        <taxon>Bionectriaceae</taxon>
        <taxon>Geosmithia</taxon>
    </lineage>
</organism>
<keyword evidence="3" id="KW-1134">Transmembrane beta strand</keyword>
<evidence type="ECO:0000313" key="8">
    <source>
        <dbReference type="EMBL" id="KAF4122745.1"/>
    </source>
</evidence>
<dbReference type="FunFam" id="2.40.160.50:FF:000008">
    <property type="entry name" value="Mitochondrial outer membrane beta-barrel protein Tob55"/>
    <property type="match status" value="1"/>
</dbReference>
<proteinExistence type="inferred from homology"/>
<dbReference type="Proteomes" id="UP000749293">
    <property type="component" value="Unassembled WGS sequence"/>
</dbReference>
<protein>
    <submittedName>
        <fullName evidence="8">Outer membrane protein insertion porin family</fullName>
    </submittedName>
</protein>
<dbReference type="InterPro" id="IPR000184">
    <property type="entry name" value="Bac_surfAg_D15"/>
</dbReference>
<sequence>MADNMGSPAGGIADRSPYFSQQDLDPLSKLRSDPSSAYRAAQLKDDQDATKERRIAQAMTDQAFTPMSIHEIRIHGASNTRRNFLGPLIDPLIAGKPESPSTIGEVMGMLQVTNAKLSGLQSFQPNPEIFMVSSQQTDPSTSPHDVDIDIRLRELPRFKLQTGTDVGNGEGSAYGSLLWRNIFGGAEMLSLNARTGTRTRSSYTANLSAPVLSDPNMRVSIEGVASAADKPWASHEEAVKGATARFSWLNAARDSLSVEYSGSWRQVTGLGSAASPTVRADAGDSIKSAIKSTFYRDRRDNPQLPQTGYMVRSSLEVAGLGPLGGDVAFSKAECEVGGALPLPLPGVEARSTGISVGGGLRMGLLCPLPLGFSSGTNSLPSRINDRFQLGGPTDVRGFQLCGLGPHDGQDSVGGDAFAAGSVNVLLPLPYRGPESGLRFQLFANGGRLVALRKPGGGDGGGKAMDASTVARGVAGAVENIAGGGLPSLATGFGLVYAHPVARFELNFSLPMVLRRGEVGTKGLQFGVGINFL</sequence>
<keyword evidence="4" id="KW-0812">Transmembrane</keyword>
<reference evidence="8" key="1">
    <citation type="submission" date="2020-03" db="EMBL/GenBank/DDBJ databases">
        <title>Site-based positive gene gene selection in Geosmithia morbida across the United States reveals a broad range of putative effectors and factors for local host and environmental adapation.</title>
        <authorList>
            <person name="Onufrak A."/>
            <person name="Murdoch R.W."/>
            <person name="Gazis R."/>
            <person name="Huff M."/>
            <person name="Staton M."/>
            <person name="Klingeman W."/>
            <person name="Hadziabdic D."/>
        </authorList>
    </citation>
    <scope>NUCLEOTIDE SEQUENCE</scope>
    <source>
        <strain evidence="8">1262</strain>
    </source>
</reference>
<evidence type="ECO:0000256" key="1">
    <source>
        <dbReference type="ARBA" id="ARBA00004374"/>
    </source>
</evidence>
<dbReference type="RefSeq" id="XP_035321397.1">
    <property type="nucleotide sequence ID" value="XM_035469017.1"/>
</dbReference>
<evidence type="ECO:0000256" key="6">
    <source>
        <dbReference type="SAM" id="MobiDB-lite"/>
    </source>
</evidence>